<feature type="compositionally biased region" description="Basic and acidic residues" evidence="2">
    <location>
        <begin position="85"/>
        <end position="101"/>
    </location>
</feature>
<evidence type="ECO:0000256" key="2">
    <source>
        <dbReference type="SAM" id="MobiDB-lite"/>
    </source>
</evidence>
<keyword evidence="1" id="KW-0175">Coiled coil</keyword>
<evidence type="ECO:0000256" key="1">
    <source>
        <dbReference type="SAM" id="Coils"/>
    </source>
</evidence>
<reference evidence="3 4" key="1">
    <citation type="journal article" date="2022" name="bioRxiv">
        <title>Genomics of Preaxostyla Flagellates Illuminates Evolutionary Transitions and the Path Towards Mitochondrial Loss.</title>
        <authorList>
            <person name="Novak L.V.F."/>
            <person name="Treitli S.C."/>
            <person name="Pyrih J."/>
            <person name="Halakuc P."/>
            <person name="Pipaliya S.V."/>
            <person name="Vacek V."/>
            <person name="Brzon O."/>
            <person name="Soukal P."/>
            <person name="Eme L."/>
            <person name="Dacks J.B."/>
            <person name="Karnkowska A."/>
            <person name="Elias M."/>
            <person name="Hampl V."/>
        </authorList>
    </citation>
    <scope>NUCLEOTIDE SEQUENCE [LARGE SCALE GENOMIC DNA]</scope>
    <source>
        <strain evidence="3">NAU3</strain>
        <tissue evidence="3">Gut</tissue>
    </source>
</reference>
<sequence>MKFNALIRPPIISPLSGRSGHLNRDWETSPVVYGLTEGKALRSGILEWLVEAVRTHPDGQVRQAIVVGLGEIGFGLKKAVVREKRGDEGWKKEEKKSEKDGAASGLERRGRRAGRAGPRLLRGSISRADLLVLGSESWVEKDTGRMDLASRCRRGVRMAGQALVGVLRGWEKKKGDGEKETDQKGKKVEQRKDDEEQRKTGEENVVIPNETETQDNRSENGEELSEDEEEREWETDIDVLDIAGSVCGMIFPKVFNESRQEKQGRITLSGEDFEELKRKMEEMEKRPAGTQLTELREEMRRKDAFREQERQAERAQFQKEKMEMLRQIDELKNPLVKTVRR</sequence>
<dbReference type="Proteomes" id="UP001281761">
    <property type="component" value="Unassembled WGS sequence"/>
</dbReference>
<gene>
    <name evidence="3" type="ORF">BLNAU_1245</name>
</gene>
<feature type="compositionally biased region" description="Basic and acidic residues" evidence="2">
    <location>
        <begin position="173"/>
        <end position="202"/>
    </location>
</feature>
<protein>
    <submittedName>
        <fullName evidence="3">Uncharacterized protein</fullName>
    </submittedName>
</protein>
<comment type="caution">
    <text evidence="3">The sequence shown here is derived from an EMBL/GenBank/DDBJ whole genome shotgun (WGS) entry which is preliminary data.</text>
</comment>
<organism evidence="3 4">
    <name type="scientific">Blattamonas nauphoetae</name>
    <dbReference type="NCBI Taxonomy" id="2049346"/>
    <lineage>
        <taxon>Eukaryota</taxon>
        <taxon>Metamonada</taxon>
        <taxon>Preaxostyla</taxon>
        <taxon>Oxymonadida</taxon>
        <taxon>Blattamonas</taxon>
    </lineage>
</organism>
<evidence type="ECO:0000313" key="4">
    <source>
        <dbReference type="Proteomes" id="UP001281761"/>
    </source>
</evidence>
<feature type="region of interest" description="Disordered" evidence="2">
    <location>
        <begin position="173"/>
        <end position="233"/>
    </location>
</feature>
<name>A0ABQ9YJ56_9EUKA</name>
<feature type="region of interest" description="Disordered" evidence="2">
    <location>
        <begin position="85"/>
        <end position="118"/>
    </location>
</feature>
<feature type="compositionally biased region" description="Acidic residues" evidence="2">
    <location>
        <begin position="221"/>
        <end position="233"/>
    </location>
</feature>
<feature type="coiled-coil region" evidence="1">
    <location>
        <begin position="266"/>
        <end position="325"/>
    </location>
</feature>
<accession>A0ABQ9YJ56</accession>
<evidence type="ECO:0000313" key="3">
    <source>
        <dbReference type="EMBL" id="KAK2963680.1"/>
    </source>
</evidence>
<dbReference type="EMBL" id="JARBJD010000005">
    <property type="protein sequence ID" value="KAK2963680.1"/>
    <property type="molecule type" value="Genomic_DNA"/>
</dbReference>
<proteinExistence type="predicted"/>
<keyword evidence="4" id="KW-1185">Reference proteome</keyword>